<dbReference type="Gene3D" id="3.30.40.250">
    <property type="match status" value="1"/>
</dbReference>
<dbReference type="PANTHER" id="PTHR37809">
    <property type="entry name" value="RIBOSOMAL PROTEIN S12 METHYLTHIOTRANSFERASE ACCESSORY FACTOR YCAO"/>
    <property type="match status" value="1"/>
</dbReference>
<protein>
    <submittedName>
        <fullName evidence="2">Thiazole/oxazole-forming peptide maturase SagD family component</fullName>
    </submittedName>
</protein>
<dbReference type="InterPro" id="IPR003776">
    <property type="entry name" value="YcaO-like_dom"/>
</dbReference>
<evidence type="ECO:0000259" key="1">
    <source>
        <dbReference type="PROSITE" id="PS51664"/>
    </source>
</evidence>
<dbReference type="Pfam" id="PF02624">
    <property type="entry name" value="YcaO"/>
    <property type="match status" value="1"/>
</dbReference>
<dbReference type="Gene3D" id="3.30.1330.230">
    <property type="match status" value="1"/>
</dbReference>
<dbReference type="Gene3D" id="3.30.160.660">
    <property type="match status" value="1"/>
</dbReference>
<name>A0ABT9W281_9BACI</name>
<dbReference type="EMBL" id="JAUSTY010000014">
    <property type="protein sequence ID" value="MDQ0167225.1"/>
    <property type="molecule type" value="Genomic_DNA"/>
</dbReference>
<keyword evidence="3" id="KW-1185">Reference proteome</keyword>
<evidence type="ECO:0000313" key="2">
    <source>
        <dbReference type="EMBL" id="MDQ0167225.1"/>
    </source>
</evidence>
<proteinExistence type="predicted"/>
<accession>A0ABT9W281</accession>
<dbReference type="Proteomes" id="UP001235840">
    <property type="component" value="Unassembled WGS sequence"/>
</dbReference>
<reference evidence="2 3" key="1">
    <citation type="submission" date="2023-07" db="EMBL/GenBank/DDBJ databases">
        <title>Genomic Encyclopedia of Type Strains, Phase IV (KMG-IV): sequencing the most valuable type-strain genomes for metagenomic binning, comparative biology and taxonomic classification.</title>
        <authorList>
            <person name="Goeker M."/>
        </authorList>
    </citation>
    <scope>NUCLEOTIDE SEQUENCE [LARGE SCALE GENOMIC DNA]</scope>
    <source>
        <strain evidence="2 3">DSM 12751</strain>
    </source>
</reference>
<dbReference type="PROSITE" id="PS51664">
    <property type="entry name" value="YCAO"/>
    <property type="match status" value="1"/>
</dbReference>
<evidence type="ECO:0000313" key="3">
    <source>
        <dbReference type="Proteomes" id="UP001235840"/>
    </source>
</evidence>
<feature type="domain" description="YcaO" evidence="1">
    <location>
        <begin position="186"/>
        <end position="552"/>
    </location>
</feature>
<sequence>MSVTLYKRKLRDLLLSTSCVLLCYNEGQNFYKEKSSNEEQQTYILQFDNRQYKVEETSSGATIVKIRAASNSSPRTEEKEYRQQSKSTLHYPHKHIQDIQRQLFYFLIHHERYDKLSFNSKEAIITVSYEAKADQLKEFSYDKRLQSPLVIEELMQLMMFYQGGYVLNIDEGNVSLANRQRFVIQGYGYDFNQGKAIQKAVLEYLERCAAAYELPESVAGTYTQLSDKAIDPEKFGYYPDEMTQKHQLSFYTPELLMKWVQAASLLTKQIHLVPEQMSQYLLEHIENQYVYDSSNGCAIGNTYTEASFYSILEVVERDQFMKAWFYGRPLKKIEFPSDMLSIRGKMLYFEALNYDLSFYYLENPMNIPVVWCLITSQNQENRFYSVTGLGCHLQAQHALEAAFFEAYKSFKDIRKQDPTWLREKIAHIEQTQHINEVIEHIHYFLSYRSKPLIEEKVGGAETIPYKSLEHYSFQHQDMSIELEVLLNRIKDTYSDVLIVDQGNPFLHAFGLSCTKALLLGAVPLDFTSHLIRQHESDTEQIKIKKKNIHPLA</sequence>
<dbReference type="RefSeq" id="WP_307396016.1">
    <property type="nucleotide sequence ID" value="NZ_BAAADK010000014.1"/>
</dbReference>
<organism evidence="2 3">
    <name type="scientific">Caldalkalibacillus horti</name>
    <dbReference type="NCBI Taxonomy" id="77523"/>
    <lineage>
        <taxon>Bacteria</taxon>
        <taxon>Bacillati</taxon>
        <taxon>Bacillota</taxon>
        <taxon>Bacilli</taxon>
        <taxon>Bacillales</taxon>
        <taxon>Bacillaceae</taxon>
        <taxon>Caldalkalibacillus</taxon>
    </lineage>
</organism>
<dbReference type="PANTHER" id="PTHR37809:SF1">
    <property type="entry name" value="RIBOSOMAL PROTEIN S12 METHYLTHIOTRANSFERASE ACCESSORY FACTOR YCAO"/>
    <property type="match status" value="1"/>
</dbReference>
<gene>
    <name evidence="2" type="ORF">J2S11_003150</name>
</gene>
<comment type="caution">
    <text evidence="2">The sequence shown here is derived from an EMBL/GenBank/DDBJ whole genome shotgun (WGS) entry which is preliminary data.</text>
</comment>